<proteinExistence type="predicted"/>
<dbReference type="RefSeq" id="WP_022515578.1">
    <property type="nucleotide sequence ID" value="NZ_JACOQH010000002.1"/>
</dbReference>
<feature type="compositionally biased region" description="Acidic residues" evidence="1">
    <location>
        <begin position="62"/>
        <end position="73"/>
    </location>
</feature>
<evidence type="ECO:0000313" key="2">
    <source>
        <dbReference type="EMBL" id="MBC5753093.1"/>
    </source>
</evidence>
<protein>
    <submittedName>
        <fullName evidence="2">Uncharacterized protein</fullName>
    </submittedName>
</protein>
<dbReference type="EMBL" id="JACOQH010000002">
    <property type="protein sequence ID" value="MBC5753093.1"/>
    <property type="molecule type" value="Genomic_DNA"/>
</dbReference>
<evidence type="ECO:0000313" key="3">
    <source>
        <dbReference type="Proteomes" id="UP000621540"/>
    </source>
</evidence>
<name>A0ABR7I838_9FIRM</name>
<gene>
    <name evidence="2" type="ORF">H8Z76_03465</name>
</gene>
<evidence type="ECO:0000256" key="1">
    <source>
        <dbReference type="SAM" id="MobiDB-lite"/>
    </source>
</evidence>
<keyword evidence="3" id="KW-1185">Reference proteome</keyword>
<reference evidence="2 3" key="1">
    <citation type="submission" date="2020-08" db="EMBL/GenBank/DDBJ databases">
        <title>Genome public.</title>
        <authorList>
            <person name="Liu C."/>
            <person name="Sun Q."/>
        </authorList>
    </citation>
    <scope>NUCLEOTIDE SEQUENCE [LARGE SCALE GENOMIC DNA]</scope>
    <source>
        <strain evidence="2 3">BX0805</strain>
    </source>
</reference>
<organism evidence="2 3">
    <name type="scientific">Roseburia yibonii</name>
    <dbReference type="NCBI Taxonomy" id="2763063"/>
    <lineage>
        <taxon>Bacteria</taxon>
        <taxon>Bacillati</taxon>
        <taxon>Bacillota</taxon>
        <taxon>Clostridia</taxon>
        <taxon>Lachnospirales</taxon>
        <taxon>Lachnospiraceae</taxon>
        <taxon>Roseburia</taxon>
    </lineage>
</organism>
<comment type="caution">
    <text evidence="2">The sequence shown here is derived from an EMBL/GenBank/DDBJ whole genome shotgun (WGS) entry which is preliminary data.</text>
</comment>
<sequence>MEKNAKLASIYVKIYNKRTLTIDDLTFLAKYDPECFAKTCENLIYKIPETRELMTQELATQEPEEIQMAEEADAQAAQRTEDDRQKIEEEHIRQLLLNLRDMKEMPVNQVDPDRVKNLLGSLYMEKLFPHNDKNRYFEMPEEPGKSIFNKKV</sequence>
<accession>A0ABR7I838</accession>
<dbReference type="Proteomes" id="UP000621540">
    <property type="component" value="Unassembled WGS sequence"/>
</dbReference>
<feature type="region of interest" description="Disordered" evidence="1">
    <location>
        <begin position="57"/>
        <end position="85"/>
    </location>
</feature>